<dbReference type="InterPro" id="IPR014036">
    <property type="entry name" value="DeoR-like_C"/>
</dbReference>
<dbReference type="SUPFAM" id="SSF100950">
    <property type="entry name" value="NagB/RpiA/CoA transferase-like"/>
    <property type="match status" value="1"/>
</dbReference>
<dbReference type="SMART" id="SM01134">
    <property type="entry name" value="DeoRC"/>
    <property type="match status" value="1"/>
</dbReference>
<keyword evidence="1" id="KW-0805">Transcription regulation</keyword>
<dbReference type="SMART" id="SM00420">
    <property type="entry name" value="HTH_DEOR"/>
    <property type="match status" value="1"/>
</dbReference>
<evidence type="ECO:0000313" key="5">
    <source>
        <dbReference type="EMBL" id="MBB5091690.1"/>
    </source>
</evidence>
<dbReference type="InterPro" id="IPR037171">
    <property type="entry name" value="NagB/RpiA_transferase-like"/>
</dbReference>
<comment type="caution">
    <text evidence="5">The sequence shown here is derived from an EMBL/GenBank/DDBJ whole genome shotgun (WGS) entry which is preliminary data.</text>
</comment>
<gene>
    <name evidence="5" type="ORF">HNQ68_002231</name>
</gene>
<keyword evidence="6" id="KW-1185">Reference proteome</keyword>
<proteinExistence type="predicted"/>
<dbReference type="PANTHER" id="PTHR30363:SF8">
    <property type="entry name" value="DEOXYRIBOSE OPERON REPRESSOR"/>
    <property type="match status" value="1"/>
</dbReference>
<dbReference type="InterPro" id="IPR050313">
    <property type="entry name" value="Carb_Metab_HTH_regulators"/>
</dbReference>
<organism evidence="5 6">
    <name type="scientific">Pseudochrobactrum saccharolyticum</name>
    <dbReference type="NCBI Taxonomy" id="354352"/>
    <lineage>
        <taxon>Bacteria</taxon>
        <taxon>Pseudomonadati</taxon>
        <taxon>Pseudomonadota</taxon>
        <taxon>Alphaproteobacteria</taxon>
        <taxon>Hyphomicrobiales</taxon>
        <taxon>Brucellaceae</taxon>
        <taxon>Pseudochrobactrum</taxon>
    </lineage>
</organism>
<evidence type="ECO:0000313" key="6">
    <source>
        <dbReference type="Proteomes" id="UP000531231"/>
    </source>
</evidence>
<dbReference type="InterPro" id="IPR001034">
    <property type="entry name" value="DeoR_HTH"/>
</dbReference>
<dbReference type="Proteomes" id="UP000531231">
    <property type="component" value="Unassembled WGS sequence"/>
</dbReference>
<keyword evidence="2" id="KW-0238">DNA-binding</keyword>
<evidence type="ECO:0000256" key="2">
    <source>
        <dbReference type="ARBA" id="ARBA00023125"/>
    </source>
</evidence>
<dbReference type="AlphaFoldDB" id="A0A7W8ALZ3"/>
<dbReference type="PROSITE" id="PS00894">
    <property type="entry name" value="HTH_DEOR_1"/>
    <property type="match status" value="1"/>
</dbReference>
<evidence type="ECO:0000256" key="1">
    <source>
        <dbReference type="ARBA" id="ARBA00023015"/>
    </source>
</evidence>
<name>A0A7W8ALZ3_9HYPH</name>
<dbReference type="GO" id="GO:0003677">
    <property type="term" value="F:DNA binding"/>
    <property type="evidence" value="ECO:0007669"/>
    <property type="project" value="UniProtKB-KW"/>
</dbReference>
<dbReference type="PROSITE" id="PS51000">
    <property type="entry name" value="HTH_DEOR_2"/>
    <property type="match status" value="1"/>
</dbReference>
<sequence>MSRTSRRDERLTELAALMEKQGVMRLRDAAAQLGVSEMTIRRDMAQRDLNGGDLARSDSDVLKGLNCLGGYIFSAQDNNGHSDYSLDHESDCHAGAKAQACAEAAAMIEEHDTIFIDCGTTTPHLARLVPENKSVTVVCYSLNVAEILSSREDVRLIVLGGLFHRSAASFSGEEGIETLKKIIINKAFISAGGVHDEHGVTCSHFHEIPVKQMAIARAMDSYLVVDGSKFGKVRSAPFAQIMQFRRIFSH</sequence>
<evidence type="ECO:0000259" key="4">
    <source>
        <dbReference type="PROSITE" id="PS51000"/>
    </source>
</evidence>
<accession>A0A7W8ALZ3</accession>
<protein>
    <submittedName>
        <fullName evidence="5">DeoR family deoxyribose operon repressor</fullName>
    </submittedName>
</protein>
<reference evidence="5 6" key="1">
    <citation type="submission" date="2020-08" db="EMBL/GenBank/DDBJ databases">
        <title>Genomic Encyclopedia of Type Strains, Phase IV (KMG-IV): sequencing the most valuable type-strain genomes for metagenomic binning, comparative biology and taxonomic classification.</title>
        <authorList>
            <person name="Goeker M."/>
        </authorList>
    </citation>
    <scope>NUCLEOTIDE SEQUENCE [LARGE SCALE GENOMIC DNA]</scope>
    <source>
        <strain evidence="5 6">DSM 25620</strain>
    </source>
</reference>
<dbReference type="Pfam" id="PF08220">
    <property type="entry name" value="HTH_DeoR"/>
    <property type="match status" value="1"/>
</dbReference>
<dbReference type="EMBL" id="JACHIL010000003">
    <property type="protein sequence ID" value="MBB5091690.1"/>
    <property type="molecule type" value="Genomic_DNA"/>
</dbReference>
<dbReference type="RefSeq" id="WP_022709629.1">
    <property type="nucleotide sequence ID" value="NZ_JACHIL010000003.1"/>
</dbReference>
<dbReference type="InterPro" id="IPR018356">
    <property type="entry name" value="Tscrpt_reg_HTH_DeoR_CS"/>
</dbReference>
<feature type="domain" description="HTH deoR-type" evidence="4">
    <location>
        <begin position="7"/>
        <end position="63"/>
    </location>
</feature>
<keyword evidence="3" id="KW-0804">Transcription</keyword>
<evidence type="ECO:0000256" key="3">
    <source>
        <dbReference type="ARBA" id="ARBA00023163"/>
    </source>
</evidence>
<dbReference type="Pfam" id="PF00455">
    <property type="entry name" value="DeoRC"/>
    <property type="match status" value="1"/>
</dbReference>
<dbReference type="GO" id="GO:0003700">
    <property type="term" value="F:DNA-binding transcription factor activity"/>
    <property type="evidence" value="ECO:0007669"/>
    <property type="project" value="InterPro"/>
</dbReference>
<dbReference type="PANTHER" id="PTHR30363">
    <property type="entry name" value="HTH-TYPE TRANSCRIPTIONAL REGULATOR SRLR-RELATED"/>
    <property type="match status" value="1"/>
</dbReference>